<dbReference type="GO" id="GO:0006355">
    <property type="term" value="P:regulation of DNA-templated transcription"/>
    <property type="evidence" value="ECO:0007669"/>
    <property type="project" value="InterPro"/>
</dbReference>
<feature type="DNA-binding region" description="OmpR/PhoB-type" evidence="5">
    <location>
        <begin position="126"/>
        <end position="230"/>
    </location>
</feature>
<proteinExistence type="predicted"/>
<dbReference type="EMBL" id="MTJN01000002">
    <property type="protein sequence ID" value="OOV06542.1"/>
    <property type="molecule type" value="Genomic_DNA"/>
</dbReference>
<evidence type="ECO:0000256" key="2">
    <source>
        <dbReference type="ARBA" id="ARBA00023125"/>
    </source>
</evidence>
<dbReference type="PANTHER" id="PTHR48111">
    <property type="entry name" value="REGULATOR OF RPOS"/>
    <property type="match status" value="1"/>
</dbReference>
<dbReference type="CDD" id="cd17624">
    <property type="entry name" value="REC_OmpR_PmrA-like"/>
    <property type="match status" value="1"/>
</dbReference>
<evidence type="ECO:0000256" key="4">
    <source>
        <dbReference type="PROSITE-ProRule" id="PRU00169"/>
    </source>
</evidence>
<dbReference type="SMART" id="SM00862">
    <property type="entry name" value="Trans_reg_C"/>
    <property type="match status" value="1"/>
</dbReference>
<dbReference type="GO" id="GO:0005829">
    <property type="term" value="C:cytosol"/>
    <property type="evidence" value="ECO:0007669"/>
    <property type="project" value="TreeGrafter"/>
</dbReference>
<dbReference type="STRING" id="28066.RF819_07160"/>
<feature type="modified residue" description="4-aspartylphosphate" evidence="4">
    <location>
        <position position="52"/>
    </location>
</feature>
<dbReference type="CDD" id="cd00383">
    <property type="entry name" value="trans_reg_C"/>
    <property type="match status" value="1"/>
</dbReference>
<dbReference type="Proteomes" id="UP000190750">
    <property type="component" value="Unassembled WGS sequence"/>
</dbReference>
<name>A0A1T1AR03_RHOFE</name>
<keyword evidence="4" id="KW-0597">Phosphoprotein</keyword>
<dbReference type="Pfam" id="PF00072">
    <property type="entry name" value="Response_reg"/>
    <property type="match status" value="1"/>
</dbReference>
<dbReference type="InterPro" id="IPR011006">
    <property type="entry name" value="CheY-like_superfamily"/>
</dbReference>
<dbReference type="OrthoDB" id="9802426at2"/>
<dbReference type="GO" id="GO:0032993">
    <property type="term" value="C:protein-DNA complex"/>
    <property type="evidence" value="ECO:0007669"/>
    <property type="project" value="TreeGrafter"/>
</dbReference>
<evidence type="ECO:0000256" key="5">
    <source>
        <dbReference type="PROSITE-ProRule" id="PRU01091"/>
    </source>
</evidence>
<dbReference type="InterPro" id="IPR001867">
    <property type="entry name" value="OmpR/PhoB-type_DNA-bd"/>
</dbReference>
<accession>A0A1T1AR03</accession>
<evidence type="ECO:0000256" key="1">
    <source>
        <dbReference type="ARBA" id="ARBA00023015"/>
    </source>
</evidence>
<keyword evidence="9" id="KW-1185">Reference proteome</keyword>
<dbReference type="PANTHER" id="PTHR48111:SF67">
    <property type="entry name" value="TRANSCRIPTIONAL REGULATORY PROTEIN TCTD"/>
    <property type="match status" value="1"/>
</dbReference>
<dbReference type="InterPro" id="IPR039420">
    <property type="entry name" value="WalR-like"/>
</dbReference>
<feature type="domain" description="Response regulatory" evidence="6">
    <location>
        <begin position="3"/>
        <end position="117"/>
    </location>
</feature>
<dbReference type="InterPro" id="IPR001789">
    <property type="entry name" value="Sig_transdc_resp-reg_receiver"/>
</dbReference>
<dbReference type="SMART" id="SM00448">
    <property type="entry name" value="REC"/>
    <property type="match status" value="1"/>
</dbReference>
<dbReference type="GO" id="GO:0000156">
    <property type="term" value="F:phosphorelay response regulator activity"/>
    <property type="evidence" value="ECO:0007669"/>
    <property type="project" value="TreeGrafter"/>
</dbReference>
<dbReference type="Gene3D" id="6.10.250.690">
    <property type="match status" value="1"/>
</dbReference>
<sequence>MSSLLIIEDDELLRDGLSAQLRQLGHAVTTAADGELAQRLLESDRFDGVVLDLGLPKISGMELLRWLRKRLPALPVLILTARDDVDDRVQGLNAGADDYLTKPFDMAELQARLGALLRRAALPAFGGSLEVASQSTRRLRVDATLPQAWLGDEPLDLTQREWALLSLLVTHAGRVVSREDVLETWQAEPGDSLSSASNALEVYIHRLRRKLVDSGLNIRNVRGLGYMLETTPQ</sequence>
<comment type="caution">
    <text evidence="8">The sequence shown here is derived from an EMBL/GenBank/DDBJ whole genome shotgun (WGS) entry which is preliminary data.</text>
</comment>
<gene>
    <name evidence="8" type="ORF">RF819_07160</name>
</gene>
<evidence type="ECO:0000259" key="7">
    <source>
        <dbReference type="PROSITE" id="PS51755"/>
    </source>
</evidence>
<keyword evidence="1" id="KW-0805">Transcription regulation</keyword>
<evidence type="ECO:0000313" key="9">
    <source>
        <dbReference type="Proteomes" id="UP000190750"/>
    </source>
</evidence>
<dbReference type="SUPFAM" id="SSF52172">
    <property type="entry name" value="CheY-like"/>
    <property type="match status" value="1"/>
</dbReference>
<keyword evidence="3" id="KW-0804">Transcription</keyword>
<dbReference type="PROSITE" id="PS51755">
    <property type="entry name" value="OMPR_PHOB"/>
    <property type="match status" value="1"/>
</dbReference>
<protein>
    <submittedName>
        <fullName evidence="8">DNA-binding response regulator</fullName>
    </submittedName>
</protein>
<dbReference type="Gene3D" id="1.10.10.10">
    <property type="entry name" value="Winged helix-like DNA-binding domain superfamily/Winged helix DNA-binding domain"/>
    <property type="match status" value="1"/>
</dbReference>
<dbReference type="RefSeq" id="WP_078364341.1">
    <property type="nucleotide sequence ID" value="NZ_MTJN01000002.1"/>
</dbReference>
<dbReference type="GO" id="GO:0000976">
    <property type="term" value="F:transcription cis-regulatory region binding"/>
    <property type="evidence" value="ECO:0007669"/>
    <property type="project" value="TreeGrafter"/>
</dbReference>
<reference evidence="8 9" key="1">
    <citation type="submission" date="2017-01" db="EMBL/GenBank/DDBJ databases">
        <title>Genome sequencing of Rhodoferax fermentans JCM 7819.</title>
        <authorList>
            <person name="Kim Y.J."/>
            <person name="Farh M.E.-A."/>
            <person name="Yang D.-C."/>
        </authorList>
    </citation>
    <scope>NUCLEOTIDE SEQUENCE [LARGE SCALE GENOMIC DNA]</scope>
    <source>
        <strain evidence="8 9">JCM 7819</strain>
    </source>
</reference>
<dbReference type="Gene3D" id="3.40.50.2300">
    <property type="match status" value="1"/>
</dbReference>
<evidence type="ECO:0000259" key="6">
    <source>
        <dbReference type="PROSITE" id="PS50110"/>
    </source>
</evidence>
<dbReference type="Pfam" id="PF00486">
    <property type="entry name" value="Trans_reg_C"/>
    <property type="match status" value="1"/>
</dbReference>
<dbReference type="PROSITE" id="PS50110">
    <property type="entry name" value="RESPONSE_REGULATORY"/>
    <property type="match status" value="1"/>
</dbReference>
<keyword evidence="2 5" id="KW-0238">DNA-binding</keyword>
<evidence type="ECO:0000313" key="8">
    <source>
        <dbReference type="EMBL" id="OOV06542.1"/>
    </source>
</evidence>
<evidence type="ECO:0000256" key="3">
    <source>
        <dbReference type="ARBA" id="ARBA00023163"/>
    </source>
</evidence>
<dbReference type="AlphaFoldDB" id="A0A1T1AR03"/>
<dbReference type="InterPro" id="IPR036388">
    <property type="entry name" value="WH-like_DNA-bd_sf"/>
</dbReference>
<feature type="domain" description="OmpR/PhoB-type" evidence="7">
    <location>
        <begin position="126"/>
        <end position="230"/>
    </location>
</feature>
<organism evidence="8 9">
    <name type="scientific">Rhodoferax fermentans</name>
    <dbReference type="NCBI Taxonomy" id="28066"/>
    <lineage>
        <taxon>Bacteria</taxon>
        <taxon>Pseudomonadati</taxon>
        <taxon>Pseudomonadota</taxon>
        <taxon>Betaproteobacteria</taxon>
        <taxon>Burkholderiales</taxon>
        <taxon>Comamonadaceae</taxon>
        <taxon>Rhodoferax</taxon>
    </lineage>
</organism>